<dbReference type="InterPro" id="IPR001841">
    <property type="entry name" value="Znf_RING"/>
</dbReference>
<reference evidence="8" key="1">
    <citation type="submission" date="2025-08" db="UniProtKB">
        <authorList>
            <consortium name="RefSeq"/>
        </authorList>
    </citation>
    <scope>IDENTIFICATION</scope>
    <source>
        <tissue evidence="8">Sperm</tissue>
    </source>
</reference>
<feature type="compositionally biased region" description="Pro residues" evidence="5">
    <location>
        <begin position="47"/>
        <end position="57"/>
    </location>
</feature>
<dbReference type="GO" id="GO:0005634">
    <property type="term" value="C:nucleus"/>
    <property type="evidence" value="ECO:0007669"/>
    <property type="project" value="TreeGrafter"/>
</dbReference>
<feature type="region of interest" description="Disordered" evidence="5">
    <location>
        <begin position="630"/>
        <end position="678"/>
    </location>
</feature>
<feature type="compositionally biased region" description="Low complexity" evidence="5">
    <location>
        <begin position="154"/>
        <end position="165"/>
    </location>
</feature>
<feature type="compositionally biased region" description="Basic and acidic residues" evidence="5">
    <location>
        <begin position="327"/>
        <end position="340"/>
    </location>
</feature>
<dbReference type="Proteomes" id="UP001318040">
    <property type="component" value="Chromosome 57"/>
</dbReference>
<dbReference type="InterPro" id="IPR051834">
    <property type="entry name" value="RING_finger_E3_ligase"/>
</dbReference>
<dbReference type="Pfam" id="PF13639">
    <property type="entry name" value="zf-RING_2"/>
    <property type="match status" value="1"/>
</dbReference>
<evidence type="ECO:0000313" key="7">
    <source>
        <dbReference type="Proteomes" id="UP001318040"/>
    </source>
</evidence>
<evidence type="ECO:0000313" key="8">
    <source>
        <dbReference type="RefSeq" id="XP_032831593.1"/>
    </source>
</evidence>
<dbReference type="SUPFAM" id="SSF57850">
    <property type="entry name" value="RING/U-box"/>
    <property type="match status" value="1"/>
</dbReference>
<feature type="compositionally biased region" description="Basic residues" evidence="5">
    <location>
        <begin position="341"/>
        <end position="358"/>
    </location>
</feature>
<feature type="compositionally biased region" description="Basic residues" evidence="5">
    <location>
        <begin position="399"/>
        <end position="409"/>
    </location>
</feature>
<feature type="compositionally biased region" description="Low complexity" evidence="5">
    <location>
        <begin position="174"/>
        <end position="186"/>
    </location>
</feature>
<dbReference type="KEGG" id="pmrn:116954891"/>
<feature type="compositionally biased region" description="Basic and acidic residues" evidence="5">
    <location>
        <begin position="262"/>
        <end position="287"/>
    </location>
</feature>
<dbReference type="PANTHER" id="PTHR45931">
    <property type="entry name" value="SI:CH211-59O9.10"/>
    <property type="match status" value="1"/>
</dbReference>
<dbReference type="PROSITE" id="PS50089">
    <property type="entry name" value="ZF_RING_2"/>
    <property type="match status" value="1"/>
</dbReference>
<dbReference type="AlphaFoldDB" id="A0AAJ7XFR1"/>
<dbReference type="GO" id="GO:0008270">
    <property type="term" value="F:zinc ion binding"/>
    <property type="evidence" value="ECO:0007669"/>
    <property type="project" value="UniProtKB-KW"/>
</dbReference>
<dbReference type="CDD" id="cd16465">
    <property type="entry name" value="RING-H2_PJA1_2"/>
    <property type="match status" value="1"/>
</dbReference>
<evidence type="ECO:0000256" key="1">
    <source>
        <dbReference type="ARBA" id="ARBA00022723"/>
    </source>
</evidence>
<evidence type="ECO:0000256" key="3">
    <source>
        <dbReference type="ARBA" id="ARBA00022833"/>
    </source>
</evidence>
<proteinExistence type="predicted"/>
<dbReference type="GO" id="GO:0061630">
    <property type="term" value="F:ubiquitin protein ligase activity"/>
    <property type="evidence" value="ECO:0007669"/>
    <property type="project" value="TreeGrafter"/>
</dbReference>
<feature type="compositionally biased region" description="Low complexity" evidence="5">
    <location>
        <begin position="381"/>
        <end position="393"/>
    </location>
</feature>
<dbReference type="RefSeq" id="XP_032831593.1">
    <property type="nucleotide sequence ID" value="XM_032975702.1"/>
</dbReference>
<keyword evidence="2 4" id="KW-0863">Zinc-finger</keyword>
<gene>
    <name evidence="8" type="primary">LOC116954891</name>
</gene>
<evidence type="ECO:0000256" key="2">
    <source>
        <dbReference type="ARBA" id="ARBA00022771"/>
    </source>
</evidence>
<dbReference type="InterPro" id="IPR013083">
    <property type="entry name" value="Znf_RING/FYVE/PHD"/>
</dbReference>
<feature type="compositionally biased region" description="Basic and acidic residues" evidence="5">
    <location>
        <begin position="427"/>
        <end position="436"/>
    </location>
</feature>
<feature type="compositionally biased region" description="Basic and acidic residues" evidence="5">
    <location>
        <begin position="75"/>
        <end position="84"/>
    </location>
</feature>
<keyword evidence="1" id="KW-0479">Metal-binding</keyword>
<feature type="region of interest" description="Disordered" evidence="5">
    <location>
        <begin position="1"/>
        <end position="493"/>
    </location>
</feature>
<evidence type="ECO:0000259" key="6">
    <source>
        <dbReference type="PROSITE" id="PS50089"/>
    </source>
</evidence>
<feature type="compositionally biased region" description="Acidic residues" evidence="5">
    <location>
        <begin position="633"/>
        <end position="643"/>
    </location>
</feature>
<evidence type="ECO:0000256" key="5">
    <source>
        <dbReference type="SAM" id="MobiDB-lite"/>
    </source>
</evidence>
<sequence>MGQQYVKPASSARHATLSGHRYGRRHAYVGFRPERAAPDAETATPASPHPPPTPPPGGISASPAATATTASRVRRGCDGPDLRGHCYAGERPNSDGDCEPAVNKREPPRRSTRSRAARDGATAAAAASAGSAAAATGGAIPKVRKKCSKRSRSSNEGSSSGCDVSGFRSMIEEAVAAAAATATAAASEERPEKEAGSGGEAGRSSQQTRQGAGEARSGREARRGREKGGFRETKSCMEARSSSRDARDDRVGRSSGGRIRGTKTERNVRESRSSSREERNSNGEARCRIGKASIVGGIVSGSSRGERIVGDGQSCVMKISTRAARSSSRETRSRSREVNMSRKKRSNGKPRGSSSRKARGGEEARSSRGERSSGDDESSGEARSSGWKAGSSSREARSRGKARSSRKKRNFEGIGSIGETRSSRGAARSDHGEARSGGEAGSNGAADRDESASILLSLLTPWAQMSPESDRDSSGVEDGDGRDSDDSSWETFSLSDQRVPFISGSSSSNNNSISYMDYDYDDVDDIIDQGHVNLDDVDDDDDDYDNDLGLLLAIDSYHRALQPLVLDMSSDDGSLEELFNGGDDDDESEGETPAVSDASLIDVGDLAQEGLRNLLQRPPPWVLREEELRFSGDDGDDEGDGGDGGDGGGADRGDDDDDADDGHGDDDDDDDGDDASEGEAYFFNSADTAMASNEFVSDFSLTAEAFNPEHYPLFAWEDRLSAVFESAVANLQALIADVNGIQFQPAPASSELISSLPVFFINDNVLEQICTICCSEFVRTDQATTLPCRHLFHTSCIEQWLKKSATCPVCRYHLVEEAAGSTPSPAPQYRGSGQRL</sequence>
<dbReference type="PANTHER" id="PTHR45931:SF3">
    <property type="entry name" value="RING ZINC FINGER-CONTAINING PROTEIN"/>
    <property type="match status" value="1"/>
</dbReference>
<keyword evidence="3" id="KW-0862">Zinc</keyword>
<organism evidence="7 8">
    <name type="scientific">Petromyzon marinus</name>
    <name type="common">Sea lamprey</name>
    <dbReference type="NCBI Taxonomy" id="7757"/>
    <lineage>
        <taxon>Eukaryota</taxon>
        <taxon>Metazoa</taxon>
        <taxon>Chordata</taxon>
        <taxon>Craniata</taxon>
        <taxon>Vertebrata</taxon>
        <taxon>Cyclostomata</taxon>
        <taxon>Hyperoartia</taxon>
        <taxon>Petromyzontiformes</taxon>
        <taxon>Petromyzontidae</taxon>
        <taxon>Petromyzon</taxon>
    </lineage>
</organism>
<feature type="compositionally biased region" description="Low complexity" evidence="5">
    <location>
        <begin position="293"/>
        <end position="303"/>
    </location>
</feature>
<feature type="compositionally biased region" description="Basic and acidic residues" evidence="5">
    <location>
        <begin position="216"/>
        <end position="252"/>
    </location>
</feature>
<feature type="compositionally biased region" description="Low complexity" evidence="5">
    <location>
        <begin position="119"/>
        <end position="139"/>
    </location>
</feature>
<accession>A0AAJ7XFR1</accession>
<feature type="domain" description="RING-type" evidence="6">
    <location>
        <begin position="770"/>
        <end position="811"/>
    </location>
</feature>
<feature type="region of interest" description="Disordered" evidence="5">
    <location>
        <begin position="571"/>
        <end position="600"/>
    </location>
</feature>
<evidence type="ECO:0000256" key="4">
    <source>
        <dbReference type="PROSITE-ProRule" id="PRU00175"/>
    </source>
</evidence>
<feature type="compositionally biased region" description="Basic residues" evidence="5">
    <location>
        <begin position="142"/>
        <end position="152"/>
    </location>
</feature>
<dbReference type="SMART" id="SM00184">
    <property type="entry name" value="RING"/>
    <property type="match status" value="1"/>
</dbReference>
<feature type="compositionally biased region" description="Basic and acidic residues" evidence="5">
    <location>
        <begin position="468"/>
        <end position="485"/>
    </location>
</feature>
<feature type="compositionally biased region" description="Basic and acidic residues" evidence="5">
    <location>
        <begin position="359"/>
        <end position="374"/>
    </location>
</feature>
<feature type="compositionally biased region" description="Low complexity" evidence="5">
    <location>
        <begin position="58"/>
        <end position="71"/>
    </location>
</feature>
<name>A0AAJ7XFR1_PETMA</name>
<dbReference type="GO" id="GO:0006511">
    <property type="term" value="P:ubiquitin-dependent protein catabolic process"/>
    <property type="evidence" value="ECO:0007669"/>
    <property type="project" value="TreeGrafter"/>
</dbReference>
<protein>
    <submittedName>
        <fullName evidence="8">Dentin sialophosphoprotein-like</fullName>
    </submittedName>
</protein>
<keyword evidence="7" id="KW-1185">Reference proteome</keyword>
<feature type="compositionally biased region" description="Acidic residues" evidence="5">
    <location>
        <begin position="653"/>
        <end position="677"/>
    </location>
</feature>
<dbReference type="Gene3D" id="3.30.40.10">
    <property type="entry name" value="Zinc/RING finger domain, C3HC4 (zinc finger)"/>
    <property type="match status" value="1"/>
</dbReference>